<dbReference type="InterPro" id="IPR023313">
    <property type="entry name" value="UBQ-conjugating_AS"/>
</dbReference>
<dbReference type="WBParaSite" id="Pan_g13162.t1">
    <property type="protein sequence ID" value="Pan_g13162.t1"/>
    <property type="gene ID" value="Pan_g13162"/>
</dbReference>
<dbReference type="PANTHER" id="PTHR24068">
    <property type="entry name" value="UBIQUITIN-CONJUGATING ENZYME E2"/>
    <property type="match status" value="1"/>
</dbReference>
<comment type="similarity">
    <text evidence="6">Belongs to the ubiquitin-conjugating enzyme family.</text>
</comment>
<dbReference type="InterPro" id="IPR016135">
    <property type="entry name" value="UBQ-conjugating_enzyme/RWD"/>
</dbReference>
<reference evidence="9" key="2">
    <citation type="submission" date="2020-10" db="UniProtKB">
        <authorList>
            <consortium name="WormBaseParasite"/>
        </authorList>
    </citation>
    <scope>IDENTIFICATION</scope>
</reference>
<comment type="catalytic activity">
    <reaction evidence="1">
        <text>S-ubiquitinyl-[E1 ubiquitin-activating enzyme]-L-cysteine + [E2 ubiquitin-conjugating enzyme]-L-cysteine = [E1 ubiquitin-activating enzyme]-L-cysteine + S-ubiquitinyl-[E2 ubiquitin-conjugating enzyme]-L-cysteine.</text>
        <dbReference type="EC" id="2.3.2.23"/>
    </reaction>
</comment>
<dbReference type="SUPFAM" id="SSF54495">
    <property type="entry name" value="UBC-like"/>
    <property type="match status" value="1"/>
</dbReference>
<organism evidence="8 9">
    <name type="scientific">Panagrellus redivivus</name>
    <name type="common">Microworm</name>
    <dbReference type="NCBI Taxonomy" id="6233"/>
    <lineage>
        <taxon>Eukaryota</taxon>
        <taxon>Metazoa</taxon>
        <taxon>Ecdysozoa</taxon>
        <taxon>Nematoda</taxon>
        <taxon>Chromadorea</taxon>
        <taxon>Rhabditida</taxon>
        <taxon>Tylenchina</taxon>
        <taxon>Panagrolaimomorpha</taxon>
        <taxon>Panagrolaimoidea</taxon>
        <taxon>Panagrolaimidae</taxon>
        <taxon>Panagrellus</taxon>
    </lineage>
</organism>
<evidence type="ECO:0000313" key="8">
    <source>
        <dbReference type="Proteomes" id="UP000492821"/>
    </source>
</evidence>
<dbReference type="FunFam" id="3.10.110.10:FF:000011">
    <property type="entry name" value="Ubiquitin-conjugating enzyme E2 L3"/>
    <property type="match status" value="1"/>
</dbReference>
<evidence type="ECO:0000313" key="9">
    <source>
        <dbReference type="WBParaSite" id="Pan_g13162.t1"/>
    </source>
</evidence>
<dbReference type="AlphaFoldDB" id="A0A7E4UUZ7"/>
<keyword evidence="8" id="KW-1185">Reference proteome</keyword>
<accession>A0A7E4UUZ7</accession>
<evidence type="ECO:0000256" key="2">
    <source>
        <dbReference type="ARBA" id="ARBA00012486"/>
    </source>
</evidence>
<evidence type="ECO:0000256" key="4">
    <source>
        <dbReference type="ARBA" id="ARBA00022786"/>
    </source>
</evidence>
<keyword evidence="3" id="KW-0808">Transferase</keyword>
<evidence type="ECO:0000256" key="5">
    <source>
        <dbReference type="PROSITE-ProRule" id="PRU10133"/>
    </source>
</evidence>
<feature type="domain" description="UBC core" evidence="7">
    <location>
        <begin position="3"/>
        <end position="150"/>
    </location>
</feature>
<evidence type="ECO:0000259" key="7">
    <source>
        <dbReference type="PROSITE" id="PS50127"/>
    </source>
</evidence>
<keyword evidence="4 6" id="KW-0833">Ubl conjugation pathway</keyword>
<dbReference type="EC" id="2.3.2.23" evidence="2"/>
<dbReference type="PROSITE" id="PS00183">
    <property type="entry name" value="UBC_1"/>
    <property type="match status" value="1"/>
</dbReference>
<dbReference type="PROSITE" id="PS50127">
    <property type="entry name" value="UBC_2"/>
    <property type="match status" value="1"/>
</dbReference>
<sequence>MGVPSRRLQMELKDVLNSKDTTFKPLNIDESNILHWEVLLMPNKGPYSKGAFKIAIDFPPEYPFKPPKLNFITKIYHPNIDEKGNVCLGIINPDHWKPATRAEQVLQCLISMIVEPDFDHPLRSDLAKEYQSDKKKFLKAAEEFTKKHAEKRVE</sequence>
<dbReference type="Pfam" id="PF00179">
    <property type="entry name" value="UQ_con"/>
    <property type="match status" value="1"/>
</dbReference>
<dbReference type="Gene3D" id="3.10.110.10">
    <property type="entry name" value="Ubiquitin Conjugating Enzyme"/>
    <property type="match status" value="1"/>
</dbReference>
<proteinExistence type="inferred from homology"/>
<evidence type="ECO:0000256" key="6">
    <source>
        <dbReference type="RuleBase" id="RU362109"/>
    </source>
</evidence>
<evidence type="ECO:0000256" key="1">
    <source>
        <dbReference type="ARBA" id="ARBA00000485"/>
    </source>
</evidence>
<protein>
    <recommendedName>
        <fullName evidence="2">E2 ubiquitin-conjugating enzyme</fullName>
        <ecNumber evidence="2">2.3.2.23</ecNumber>
    </recommendedName>
</protein>
<dbReference type="GO" id="GO:0061631">
    <property type="term" value="F:ubiquitin conjugating enzyme activity"/>
    <property type="evidence" value="ECO:0007669"/>
    <property type="project" value="UniProtKB-EC"/>
</dbReference>
<keyword evidence="6" id="KW-0547">Nucleotide-binding</keyword>
<dbReference type="GO" id="GO:0005524">
    <property type="term" value="F:ATP binding"/>
    <property type="evidence" value="ECO:0007669"/>
    <property type="project" value="UniProtKB-UniRule"/>
</dbReference>
<keyword evidence="6" id="KW-0067">ATP-binding</keyword>
<reference evidence="8" key="1">
    <citation type="journal article" date="2013" name="Genetics">
        <title>The draft genome and transcriptome of Panagrellus redivivus are shaped by the harsh demands of a free-living lifestyle.</title>
        <authorList>
            <person name="Srinivasan J."/>
            <person name="Dillman A.R."/>
            <person name="Macchietto M.G."/>
            <person name="Heikkinen L."/>
            <person name="Lakso M."/>
            <person name="Fracchia K.M."/>
            <person name="Antoshechkin I."/>
            <person name="Mortazavi A."/>
            <person name="Wong G."/>
            <person name="Sternberg P.W."/>
        </authorList>
    </citation>
    <scope>NUCLEOTIDE SEQUENCE [LARGE SCALE GENOMIC DNA]</scope>
    <source>
        <strain evidence="8">MT8872</strain>
    </source>
</reference>
<feature type="active site" description="Glycyl thioester intermediate" evidence="5">
    <location>
        <position position="87"/>
    </location>
</feature>
<dbReference type="CDD" id="cd23801">
    <property type="entry name" value="UBCc_UBE2L3"/>
    <property type="match status" value="1"/>
</dbReference>
<name>A0A7E4UUZ7_PANRE</name>
<dbReference type="SMART" id="SM00212">
    <property type="entry name" value="UBCc"/>
    <property type="match status" value="1"/>
</dbReference>
<evidence type="ECO:0000256" key="3">
    <source>
        <dbReference type="ARBA" id="ARBA00022679"/>
    </source>
</evidence>
<dbReference type="InterPro" id="IPR000608">
    <property type="entry name" value="UBC"/>
</dbReference>
<dbReference type="Proteomes" id="UP000492821">
    <property type="component" value="Unassembled WGS sequence"/>
</dbReference>